<evidence type="ECO:0000256" key="2">
    <source>
        <dbReference type="SAM" id="SignalP"/>
    </source>
</evidence>
<sequence length="229" mass="24544">MTVVLTVGTVLLTTAATADASSDRPVAIWEMDERSGARTMTDTSGRGLHGRIGSEVRTGTRTSGATGYRFDRLEPDSPPARPGHLVTVRDSDALDPGTRDFAVTVRLRTTHKFGNIIQKGQATVSGGNFKLQIPSGIVECLFRGSSRSLAVSSPRRLNDGRWHTVRCTRTGSGVTLFVDGAKVAHTAGWTGRIANSWPLSIGGKTDCDQIDVGCDYYAGDLDHVELEAR</sequence>
<dbReference type="InterPro" id="IPR001791">
    <property type="entry name" value="Laminin_G"/>
</dbReference>
<evidence type="ECO:0000256" key="1">
    <source>
        <dbReference type="SAM" id="MobiDB-lite"/>
    </source>
</evidence>
<dbReference type="SMART" id="SM00282">
    <property type="entry name" value="LamG"/>
    <property type="match status" value="1"/>
</dbReference>
<feature type="signal peptide" evidence="2">
    <location>
        <begin position="1"/>
        <end position="20"/>
    </location>
</feature>
<evidence type="ECO:0000259" key="3">
    <source>
        <dbReference type="PROSITE" id="PS50025"/>
    </source>
</evidence>
<feature type="region of interest" description="Disordered" evidence="1">
    <location>
        <begin position="37"/>
        <end position="91"/>
    </location>
</feature>
<dbReference type="Gene3D" id="2.60.120.200">
    <property type="match status" value="1"/>
</dbReference>
<feature type="chain" id="PRO_5036743644" description="Laminin G domain-containing protein" evidence="2">
    <location>
        <begin position="21"/>
        <end position="229"/>
    </location>
</feature>
<feature type="domain" description="Laminin G" evidence="3">
    <location>
        <begin position="75"/>
        <end position="229"/>
    </location>
</feature>
<keyword evidence="2" id="KW-0732">Signal</keyword>
<dbReference type="Proteomes" id="UP000681340">
    <property type="component" value="Unassembled WGS sequence"/>
</dbReference>
<comment type="caution">
    <text evidence="4">The sequence shown here is derived from an EMBL/GenBank/DDBJ whole genome shotgun (WGS) entry which is preliminary data.</text>
</comment>
<dbReference type="AlphaFoldDB" id="A0A919VL22"/>
<name>A0A919VL22_9ACTN</name>
<evidence type="ECO:0000313" key="5">
    <source>
        <dbReference type="Proteomes" id="UP000681340"/>
    </source>
</evidence>
<dbReference type="EMBL" id="BOQL01000030">
    <property type="protein sequence ID" value="GIM70149.1"/>
    <property type="molecule type" value="Genomic_DNA"/>
</dbReference>
<proteinExistence type="predicted"/>
<dbReference type="CDD" id="cd00110">
    <property type="entry name" value="LamG"/>
    <property type="match status" value="1"/>
</dbReference>
<reference evidence="4" key="1">
    <citation type="submission" date="2021-03" db="EMBL/GenBank/DDBJ databases">
        <title>Whole genome shotgun sequence of Actinoplanes auranticolor NBRC 12245.</title>
        <authorList>
            <person name="Komaki H."/>
            <person name="Tamura T."/>
        </authorList>
    </citation>
    <scope>NUCLEOTIDE SEQUENCE</scope>
    <source>
        <strain evidence="4">NBRC 12245</strain>
    </source>
</reference>
<accession>A0A919VL22</accession>
<dbReference type="SUPFAM" id="SSF49899">
    <property type="entry name" value="Concanavalin A-like lectins/glucanases"/>
    <property type="match status" value="1"/>
</dbReference>
<evidence type="ECO:0000313" key="4">
    <source>
        <dbReference type="EMBL" id="GIM70149.1"/>
    </source>
</evidence>
<keyword evidence="5" id="KW-1185">Reference proteome</keyword>
<organism evidence="4 5">
    <name type="scientific">Actinoplanes auranticolor</name>
    <dbReference type="NCBI Taxonomy" id="47988"/>
    <lineage>
        <taxon>Bacteria</taxon>
        <taxon>Bacillati</taxon>
        <taxon>Actinomycetota</taxon>
        <taxon>Actinomycetes</taxon>
        <taxon>Micromonosporales</taxon>
        <taxon>Micromonosporaceae</taxon>
        <taxon>Actinoplanes</taxon>
    </lineage>
</organism>
<dbReference type="Pfam" id="PF13385">
    <property type="entry name" value="Laminin_G_3"/>
    <property type="match status" value="1"/>
</dbReference>
<gene>
    <name evidence="4" type="ORF">Aau02nite_39630</name>
</gene>
<dbReference type="InterPro" id="IPR013320">
    <property type="entry name" value="ConA-like_dom_sf"/>
</dbReference>
<protein>
    <recommendedName>
        <fullName evidence="3">Laminin G domain-containing protein</fullName>
    </recommendedName>
</protein>
<dbReference type="PROSITE" id="PS50025">
    <property type="entry name" value="LAM_G_DOMAIN"/>
    <property type="match status" value="1"/>
</dbReference>